<keyword evidence="3" id="KW-1185">Reference proteome</keyword>
<evidence type="ECO:0000313" key="3">
    <source>
        <dbReference type="Proteomes" id="UP000197418"/>
    </source>
</evidence>
<keyword evidence="1" id="KW-0812">Transmembrane</keyword>
<proteinExistence type="predicted"/>
<gene>
    <name evidence="2" type="ORF">A3L08_00750</name>
</gene>
<feature type="transmembrane region" description="Helical" evidence="1">
    <location>
        <begin position="12"/>
        <end position="31"/>
    </location>
</feature>
<sequence>MARSPVGGVLKLTALLLVLFIVVGNVALRMIPGVKPDGGIKGVLTAPIKVIEYRREHGDNVSVEFGWHSFGGDDERERPPYVRFDGEALWEDVHSPEVRAYVGEIINESIERIQTSGYEVTPQLVRGTAYSLLLQKVHYVHDGRVDLPSYTIEHGGVCSDWALVDYALILAVNERFNVTAEYFFVSSLPPVGVGHAFLAVHYPQAGRWELYDWFATQYLESPYESSRFKVIEIGKNEYLFGWFPAGVAIANQFSSIEEALSVYAMKGGHLQNHYSVTLYRLPEFVRVPQYSTSSFEINTELAMKKIEKIRLRYANYEKQYTLRFEPIGNGGARLLNATVKGDFLRVTFEPLNLSSTVELVAADNSWVVLYDTGGATLAGWKRVTHIGNFPAYKYALLKGKPERLTLLVSLKSDYYEIYPWQVTVRSYMGGNGVRIVLYGGG</sequence>
<keyword evidence="1" id="KW-0472">Membrane</keyword>
<reference evidence="2 3" key="1">
    <citation type="submission" date="2016-04" db="EMBL/GenBank/DDBJ databases">
        <title>Complete genome sequence of Thermococcus pacificus type strain P4.</title>
        <authorList>
            <person name="Oger P.M."/>
        </authorList>
    </citation>
    <scope>NUCLEOTIDE SEQUENCE [LARGE SCALE GENOMIC DNA]</scope>
    <source>
        <strain evidence="2 3">P-4</strain>
    </source>
</reference>
<dbReference type="EMBL" id="CP015102">
    <property type="protein sequence ID" value="ASJ05964.1"/>
    <property type="molecule type" value="Genomic_DNA"/>
</dbReference>
<organism evidence="2 3">
    <name type="scientific">Thermococcus pacificus</name>
    <dbReference type="NCBI Taxonomy" id="71998"/>
    <lineage>
        <taxon>Archaea</taxon>
        <taxon>Methanobacteriati</taxon>
        <taxon>Methanobacteriota</taxon>
        <taxon>Thermococci</taxon>
        <taxon>Thermococcales</taxon>
        <taxon>Thermococcaceae</taxon>
        <taxon>Thermococcus</taxon>
    </lineage>
</organism>
<dbReference type="KEGG" id="tpaf:A3L08_00750"/>
<accession>A0A218P590</accession>
<dbReference type="Proteomes" id="UP000197418">
    <property type="component" value="Chromosome"/>
</dbReference>
<evidence type="ECO:0000313" key="2">
    <source>
        <dbReference type="EMBL" id="ASJ05964.1"/>
    </source>
</evidence>
<evidence type="ECO:0000256" key="1">
    <source>
        <dbReference type="SAM" id="Phobius"/>
    </source>
</evidence>
<protein>
    <submittedName>
        <fullName evidence="2">Uncharacterized protein</fullName>
    </submittedName>
</protein>
<dbReference type="AlphaFoldDB" id="A0A218P590"/>
<keyword evidence="1" id="KW-1133">Transmembrane helix</keyword>
<name>A0A218P590_9EURY</name>